<keyword evidence="6" id="KW-0812">Transmembrane</keyword>
<evidence type="ECO:0000256" key="5">
    <source>
        <dbReference type="ARBA" id="ARBA00023180"/>
    </source>
</evidence>
<dbReference type="AlphaFoldDB" id="A0A1D1Y6E1"/>
<keyword evidence="2" id="KW-0808">Transferase</keyword>
<name>A0A1D1Y6E1_9ARAE</name>
<gene>
    <name evidence="8" type="primary">At5g24010_6</name>
    <name evidence="8" type="ORF">g.87613</name>
</gene>
<dbReference type="InterPro" id="IPR045272">
    <property type="entry name" value="ANXUR1/2-like"/>
</dbReference>
<feature type="non-terminal residue" evidence="8">
    <location>
        <position position="1"/>
    </location>
</feature>
<proteinExistence type="predicted"/>
<evidence type="ECO:0000313" key="8">
    <source>
        <dbReference type="EMBL" id="JAT50156.1"/>
    </source>
</evidence>
<dbReference type="InterPro" id="IPR024788">
    <property type="entry name" value="Malectin-like_Carb-bd_dom"/>
</dbReference>
<keyword evidence="5" id="KW-0325">Glycoprotein</keyword>
<dbReference type="Gene3D" id="2.60.120.430">
    <property type="entry name" value="Galactose-binding lectin"/>
    <property type="match status" value="2"/>
</dbReference>
<dbReference type="GO" id="GO:0005524">
    <property type="term" value="F:ATP binding"/>
    <property type="evidence" value="ECO:0007669"/>
    <property type="project" value="UniProtKB-KW"/>
</dbReference>
<keyword evidence="4" id="KW-0067">ATP-binding</keyword>
<evidence type="ECO:0000259" key="7">
    <source>
        <dbReference type="Pfam" id="PF12819"/>
    </source>
</evidence>
<dbReference type="Pfam" id="PF12819">
    <property type="entry name" value="Malectin_like"/>
    <property type="match status" value="1"/>
</dbReference>
<keyword evidence="6" id="KW-0472">Membrane</keyword>
<keyword evidence="8" id="KW-0418">Kinase</keyword>
<accession>A0A1D1Y6E1</accession>
<evidence type="ECO:0000256" key="2">
    <source>
        <dbReference type="ARBA" id="ARBA00022679"/>
    </source>
</evidence>
<keyword evidence="6" id="KW-1133">Transmembrane helix</keyword>
<protein>
    <submittedName>
        <fullName evidence="8">Putative receptor-like protein kinase At5g24010</fullName>
    </submittedName>
</protein>
<sequence>SPSIRREALSLSLSHDTTASTISTFSVSGMGNPHIPSPLLHPFAVVVVVVAVAILGSSALPFAPADNHLLDCGAASPTTLDDHRVFLPDGSPPSHPSFALRSPLPTVPVADPNPSPSLPPLYRTARAFPAPASYRFRIRDVGATHLLRLHFRPFPSPSRDLSAARFHVVAGGSVLLGNFTVAGADPVVKEYIFRVDSDCLVVTLAPVDASSFAFVNAIEVFSAPADLVSDLARPEFGDGFRNLSLSRKALETMYRINVGGAKVTSFNDTLWRTWTPDDADFLVSGRSTSWTVAFSGRLKHPGGGPSREVAPDHVYITSRVANPNLTWAFHVSPGFQYLVRMHFCDIVSWALDELYFDIVINGNLAYEDFDISELTGHFLASPHYIDFVVSPDSVGVLSLGISSSRLSSPPKNIGLLNGLEIFKINNSVGSLDGELSVGAVLNGPSKGGFGVFLRSLVCGLVFMSLVGVAFMLVLRWRAETRKSMAWSPLPLDVAEDKLAHGIPFP</sequence>
<evidence type="ECO:0000256" key="6">
    <source>
        <dbReference type="SAM" id="Phobius"/>
    </source>
</evidence>
<evidence type="ECO:0000256" key="3">
    <source>
        <dbReference type="ARBA" id="ARBA00022741"/>
    </source>
</evidence>
<feature type="domain" description="Malectin-like" evidence="7">
    <location>
        <begin position="114"/>
        <end position="424"/>
    </location>
</feature>
<evidence type="ECO:0000256" key="1">
    <source>
        <dbReference type="ARBA" id="ARBA00004479"/>
    </source>
</evidence>
<keyword evidence="3" id="KW-0547">Nucleotide-binding</keyword>
<organism evidence="8">
    <name type="scientific">Anthurium amnicola</name>
    <dbReference type="NCBI Taxonomy" id="1678845"/>
    <lineage>
        <taxon>Eukaryota</taxon>
        <taxon>Viridiplantae</taxon>
        <taxon>Streptophyta</taxon>
        <taxon>Embryophyta</taxon>
        <taxon>Tracheophyta</taxon>
        <taxon>Spermatophyta</taxon>
        <taxon>Magnoliopsida</taxon>
        <taxon>Liliopsida</taxon>
        <taxon>Araceae</taxon>
        <taxon>Pothoideae</taxon>
        <taxon>Potheae</taxon>
        <taxon>Anthurium</taxon>
    </lineage>
</organism>
<comment type="subcellular location">
    <subcellularLocation>
        <location evidence="1">Membrane</location>
        <topology evidence="1">Single-pass type I membrane protein</topology>
    </subcellularLocation>
</comment>
<feature type="transmembrane region" description="Helical" evidence="6">
    <location>
        <begin position="451"/>
        <end position="474"/>
    </location>
</feature>
<dbReference type="GO" id="GO:0004714">
    <property type="term" value="F:transmembrane receptor protein tyrosine kinase activity"/>
    <property type="evidence" value="ECO:0007669"/>
    <property type="project" value="InterPro"/>
</dbReference>
<reference evidence="8" key="1">
    <citation type="submission" date="2015-07" db="EMBL/GenBank/DDBJ databases">
        <title>Transcriptome Assembly of Anthurium amnicola.</title>
        <authorList>
            <person name="Suzuki J."/>
        </authorList>
    </citation>
    <scope>NUCLEOTIDE SEQUENCE</scope>
</reference>
<dbReference type="PANTHER" id="PTHR34590">
    <property type="entry name" value="OS03G0124300 PROTEIN-RELATED"/>
    <property type="match status" value="1"/>
</dbReference>
<dbReference type="GO" id="GO:0016020">
    <property type="term" value="C:membrane"/>
    <property type="evidence" value="ECO:0007669"/>
    <property type="project" value="UniProtKB-SubCell"/>
</dbReference>
<keyword evidence="8" id="KW-0675">Receptor</keyword>
<dbReference type="EMBL" id="GDJX01017780">
    <property type="protein sequence ID" value="JAT50156.1"/>
    <property type="molecule type" value="Transcribed_RNA"/>
</dbReference>
<dbReference type="PANTHER" id="PTHR34590:SF6">
    <property type="entry name" value="RECEPTOR-LIKE KINASE"/>
    <property type="match status" value="1"/>
</dbReference>
<evidence type="ECO:0000256" key="4">
    <source>
        <dbReference type="ARBA" id="ARBA00022840"/>
    </source>
</evidence>